<accession>A0A0L6VJQ0</accession>
<dbReference type="InterPro" id="IPR012337">
    <property type="entry name" value="RNaseH-like_sf"/>
</dbReference>
<evidence type="ECO:0000256" key="1">
    <source>
        <dbReference type="ARBA" id="ARBA00022884"/>
    </source>
</evidence>
<dbReference type="Proteomes" id="UP000037035">
    <property type="component" value="Unassembled WGS sequence"/>
</dbReference>
<sequence length="237" mass="26988">SAYTFTSCSCLFPFQALYPQGVVPQHELKSNKKKTSWASQSLHQRLVRHAPCPRSLKLQSNTNHPAPLGHLKKFISTLLDPLIQCHTRSINISLQWSMGILDFALPFLWSANLTCTETSLILWMFKPKDLATIHQLYTLTAKHTIRQTFSDAYTPQKNGLAKCFNQTILESLRTFLLLDSVFTRHLWSEVLSASTLTLNQIPSHQSNKSLTSCSKSNQFPSSFFILLGIRLHLLRFK</sequence>
<gene>
    <name evidence="3" type="ORF">VP01_1465g2</name>
</gene>
<dbReference type="InterPro" id="IPR036397">
    <property type="entry name" value="RNaseH_sf"/>
</dbReference>
<evidence type="ECO:0000313" key="4">
    <source>
        <dbReference type="Proteomes" id="UP000037035"/>
    </source>
</evidence>
<evidence type="ECO:0000259" key="2">
    <source>
        <dbReference type="PROSITE" id="PS50994"/>
    </source>
</evidence>
<protein>
    <recommendedName>
        <fullName evidence="2">Integrase catalytic domain-containing protein</fullName>
    </recommendedName>
</protein>
<dbReference type="Gene3D" id="3.30.420.10">
    <property type="entry name" value="Ribonuclease H-like superfamily/Ribonuclease H"/>
    <property type="match status" value="1"/>
</dbReference>
<feature type="domain" description="Integrase catalytic" evidence="2">
    <location>
        <begin position="47"/>
        <end position="228"/>
    </location>
</feature>
<comment type="caution">
    <text evidence="3">The sequence shown here is derived from an EMBL/GenBank/DDBJ whole genome shotgun (WGS) entry which is preliminary data.</text>
</comment>
<reference evidence="3 4" key="1">
    <citation type="submission" date="2015-08" db="EMBL/GenBank/DDBJ databases">
        <title>Next Generation Sequencing and Analysis of the Genome of Puccinia sorghi L Schw, the Causal Agent of Maize Common Rust.</title>
        <authorList>
            <person name="Rochi L."/>
            <person name="Burguener G."/>
            <person name="Darino M."/>
            <person name="Turjanski A."/>
            <person name="Kreff E."/>
            <person name="Dieguez M.J."/>
            <person name="Sacco F."/>
        </authorList>
    </citation>
    <scope>NUCLEOTIDE SEQUENCE [LARGE SCALE GENOMIC DNA]</scope>
    <source>
        <strain evidence="3 4">RO10H11247</strain>
    </source>
</reference>
<evidence type="ECO:0000313" key="3">
    <source>
        <dbReference type="EMBL" id="KNZ61011.1"/>
    </source>
</evidence>
<dbReference type="AlphaFoldDB" id="A0A0L6VJQ0"/>
<dbReference type="GO" id="GO:0003723">
    <property type="term" value="F:RNA binding"/>
    <property type="evidence" value="ECO:0007669"/>
    <property type="project" value="UniProtKB-KW"/>
</dbReference>
<keyword evidence="4" id="KW-1185">Reference proteome</keyword>
<keyword evidence="1" id="KW-0694">RNA-binding</keyword>
<dbReference type="GO" id="GO:0015074">
    <property type="term" value="P:DNA integration"/>
    <property type="evidence" value="ECO:0007669"/>
    <property type="project" value="InterPro"/>
</dbReference>
<dbReference type="PROSITE" id="PS50994">
    <property type="entry name" value="INTEGRASE"/>
    <property type="match status" value="1"/>
</dbReference>
<dbReference type="GO" id="GO:0005634">
    <property type="term" value="C:nucleus"/>
    <property type="evidence" value="ECO:0007669"/>
    <property type="project" value="UniProtKB-ARBA"/>
</dbReference>
<dbReference type="VEuPathDB" id="FungiDB:VP01_1465g2"/>
<dbReference type="InterPro" id="IPR001584">
    <property type="entry name" value="Integrase_cat-core"/>
</dbReference>
<dbReference type="EMBL" id="LAVV01005176">
    <property type="protein sequence ID" value="KNZ61011.1"/>
    <property type="molecule type" value="Genomic_DNA"/>
</dbReference>
<organism evidence="3 4">
    <name type="scientific">Puccinia sorghi</name>
    <dbReference type="NCBI Taxonomy" id="27349"/>
    <lineage>
        <taxon>Eukaryota</taxon>
        <taxon>Fungi</taxon>
        <taxon>Dikarya</taxon>
        <taxon>Basidiomycota</taxon>
        <taxon>Pucciniomycotina</taxon>
        <taxon>Pucciniomycetes</taxon>
        <taxon>Pucciniales</taxon>
        <taxon>Pucciniaceae</taxon>
        <taxon>Puccinia</taxon>
    </lineage>
</organism>
<dbReference type="SUPFAM" id="SSF53098">
    <property type="entry name" value="Ribonuclease H-like"/>
    <property type="match status" value="1"/>
</dbReference>
<dbReference type="OrthoDB" id="2847449at2759"/>
<name>A0A0L6VJQ0_9BASI</name>
<feature type="non-terminal residue" evidence="3">
    <location>
        <position position="1"/>
    </location>
</feature>
<proteinExistence type="predicted"/>